<evidence type="ECO:0000313" key="2">
    <source>
        <dbReference type="Proteomes" id="UP000030853"/>
    </source>
</evidence>
<dbReference type="InterPro" id="IPR008514">
    <property type="entry name" value="T6SS_Hcp"/>
</dbReference>
<dbReference type="Pfam" id="PF05638">
    <property type="entry name" value="T6SS_HCP"/>
    <property type="match status" value="1"/>
</dbReference>
<proteinExistence type="predicted"/>
<accession>A0A0B1QYS3</accession>
<reference evidence="1 2" key="1">
    <citation type="submission" date="2014-11" db="EMBL/GenBank/DDBJ databases">
        <title>Genome sequencing of Pantoea rodasii ND03.</title>
        <authorList>
            <person name="Muhamad Yunos N.Y."/>
            <person name="Chan K.-G."/>
        </authorList>
    </citation>
    <scope>NUCLEOTIDE SEQUENCE [LARGE SCALE GENOMIC DNA]</scope>
    <source>
        <strain evidence="1 2">ND03</strain>
    </source>
</reference>
<dbReference type="PANTHER" id="PTHR36152">
    <property type="entry name" value="CYTOPLASMIC PROTEIN-RELATED"/>
    <property type="match status" value="1"/>
</dbReference>
<dbReference type="SUPFAM" id="SSF141452">
    <property type="entry name" value="Hcp1-like"/>
    <property type="match status" value="1"/>
</dbReference>
<name>A0A0B1QYS3_9GAMM</name>
<dbReference type="AlphaFoldDB" id="A0A0B1QYS3"/>
<protein>
    <recommendedName>
        <fullName evidence="3">Type VI secretion system tube protein Hcp</fullName>
    </recommendedName>
</protein>
<dbReference type="Proteomes" id="UP000030853">
    <property type="component" value="Unassembled WGS sequence"/>
</dbReference>
<gene>
    <name evidence="1" type="ORF">QU24_21940</name>
</gene>
<dbReference type="Gene3D" id="2.30.110.20">
    <property type="entry name" value="Hcp1-like"/>
    <property type="match status" value="1"/>
</dbReference>
<comment type="caution">
    <text evidence="1">The sequence shown here is derived from an EMBL/GenBank/DDBJ whole genome shotgun (WGS) entry which is preliminary data.</text>
</comment>
<dbReference type="InterPro" id="IPR036624">
    <property type="entry name" value="Hcp1-lik_sf"/>
</dbReference>
<evidence type="ECO:0000313" key="1">
    <source>
        <dbReference type="EMBL" id="KHJ65938.1"/>
    </source>
</evidence>
<evidence type="ECO:0008006" key="3">
    <source>
        <dbReference type="Google" id="ProtNLM"/>
    </source>
</evidence>
<dbReference type="EMBL" id="JTJJ01000098">
    <property type="protein sequence ID" value="KHJ65938.1"/>
    <property type="molecule type" value="Genomic_DNA"/>
</dbReference>
<dbReference type="PANTHER" id="PTHR36152:SF5">
    <property type="entry name" value="PROTEIN HCP1"/>
    <property type="match status" value="1"/>
</dbReference>
<sequence>MTIAMYLKPEGVEGESKDSAHTGWIDILSFNWGANQPNNMSVGGGGGAGKVNYQDLHVHARIDKATPTLMLYCSNGKHIPTLEFHVTKAGGSQIIYNKINLTEVLVTSVQFTGSRDDDTVGIEYSFQAAQVEEIYTQQSEDGAAGADTTFGWNIKTNTAS</sequence>
<dbReference type="RefSeq" id="WP_034823617.1">
    <property type="nucleotide sequence ID" value="NZ_JTJJ01000098.1"/>
</dbReference>
<organism evidence="1 2">
    <name type="scientific">Pantoea rodasii</name>
    <dbReference type="NCBI Taxonomy" id="1076549"/>
    <lineage>
        <taxon>Bacteria</taxon>
        <taxon>Pseudomonadati</taxon>
        <taxon>Pseudomonadota</taxon>
        <taxon>Gammaproteobacteria</taxon>
        <taxon>Enterobacterales</taxon>
        <taxon>Erwiniaceae</taxon>
        <taxon>Pantoea</taxon>
    </lineage>
</organism>
<dbReference type="InterPro" id="IPR053165">
    <property type="entry name" value="HSI-I_assembly_Hcp1"/>
</dbReference>